<dbReference type="GO" id="GO:0004846">
    <property type="term" value="F:urate oxidase activity"/>
    <property type="evidence" value="ECO:0007669"/>
    <property type="project" value="UniProtKB-EC"/>
</dbReference>
<dbReference type="AlphaFoldDB" id="A0A151NJ15"/>
<evidence type="ECO:0000256" key="9">
    <source>
        <dbReference type="ARBA" id="ARBA00023140"/>
    </source>
</evidence>
<comment type="catalytic activity">
    <reaction evidence="11 12 14">
        <text>urate + O2 + H2O = 5-hydroxyisourate + H2O2</text>
        <dbReference type="Rhea" id="RHEA:21368"/>
        <dbReference type="ChEBI" id="CHEBI:15377"/>
        <dbReference type="ChEBI" id="CHEBI:15379"/>
        <dbReference type="ChEBI" id="CHEBI:16240"/>
        <dbReference type="ChEBI" id="CHEBI:17775"/>
        <dbReference type="ChEBI" id="CHEBI:18072"/>
        <dbReference type="EC" id="1.7.3.3"/>
    </reaction>
</comment>
<feature type="binding site" evidence="13">
    <location>
        <position position="65"/>
    </location>
    <ligand>
        <name>O2</name>
        <dbReference type="ChEBI" id="CHEBI:15379"/>
    </ligand>
</feature>
<dbReference type="UniPathway" id="UPA00394">
    <property type="reaction ID" value="UER00650"/>
</dbReference>
<dbReference type="EC" id="1.7.3.3" evidence="5 12"/>
<dbReference type="FunFam" id="3.10.270.10:FF:000001">
    <property type="entry name" value="Uricase"/>
    <property type="match status" value="1"/>
</dbReference>
<dbReference type="PIRSF" id="PIRSF000241">
    <property type="entry name" value="Urate_oxidase"/>
    <property type="match status" value="1"/>
</dbReference>
<dbReference type="PANTHER" id="PTHR42874:SF1">
    <property type="entry name" value="URICASE"/>
    <property type="match status" value="1"/>
</dbReference>
<gene>
    <name evidence="16" type="primary">UOX</name>
    <name evidence="16" type="ORF">Y1Q_0020837</name>
</gene>
<keyword evidence="9 12" id="KW-0576">Peroxisome</keyword>
<evidence type="ECO:0000256" key="13">
    <source>
        <dbReference type="PIRSR" id="PIRSR000241-2"/>
    </source>
</evidence>
<evidence type="ECO:0000313" key="17">
    <source>
        <dbReference type="Proteomes" id="UP000050525"/>
    </source>
</evidence>
<feature type="binding site" evidence="13">
    <location>
        <position position="65"/>
    </location>
    <ligand>
        <name>urate</name>
        <dbReference type="ChEBI" id="CHEBI:17775"/>
    </ligand>
</feature>
<organism evidence="16 17">
    <name type="scientific">Alligator mississippiensis</name>
    <name type="common">American alligator</name>
    <dbReference type="NCBI Taxonomy" id="8496"/>
    <lineage>
        <taxon>Eukaryota</taxon>
        <taxon>Metazoa</taxon>
        <taxon>Chordata</taxon>
        <taxon>Craniata</taxon>
        <taxon>Vertebrata</taxon>
        <taxon>Euteleostomi</taxon>
        <taxon>Archelosauria</taxon>
        <taxon>Archosauria</taxon>
        <taxon>Crocodylia</taxon>
        <taxon>Alligatoridae</taxon>
        <taxon>Alligatorinae</taxon>
        <taxon>Alligator</taxon>
    </lineage>
</organism>
<name>A0A151NJ15_ALLMI</name>
<feature type="binding site" evidence="13">
    <location>
        <position position="184"/>
    </location>
    <ligand>
        <name>urate</name>
        <dbReference type="ChEBI" id="CHEBI:17775"/>
    </ligand>
</feature>
<feature type="binding site" evidence="13">
    <location>
        <position position="259"/>
    </location>
    <ligand>
        <name>O2</name>
        <dbReference type="ChEBI" id="CHEBI:15379"/>
    </ligand>
</feature>
<dbReference type="Proteomes" id="UP000050525">
    <property type="component" value="Unassembled WGS sequence"/>
</dbReference>
<feature type="binding site" evidence="13">
    <location>
        <position position="65"/>
    </location>
    <ligand>
        <name>5-hydroxyisourate</name>
        <dbReference type="ChEBI" id="CHEBI:18072"/>
    </ligand>
</feature>
<comment type="function">
    <text evidence="1 12 14">Catalyzes the oxidation of uric acid to 5-hydroxyisourate, which is further processed to form (S)-allantoin.</text>
</comment>
<feature type="binding site" evidence="13">
    <location>
        <position position="167"/>
    </location>
    <ligand>
        <name>5-hydroxyisourate</name>
        <dbReference type="ChEBI" id="CHEBI:18072"/>
    </ligand>
</feature>
<evidence type="ECO:0000256" key="8">
    <source>
        <dbReference type="ARBA" id="ARBA00023002"/>
    </source>
</evidence>
<feature type="binding site" evidence="13">
    <location>
        <position position="184"/>
    </location>
    <ligand>
        <name>5-hydroxyisourate</name>
        <dbReference type="ChEBI" id="CHEBI:18072"/>
    </ligand>
</feature>
<feature type="binding site" evidence="13">
    <location>
        <position position="66"/>
    </location>
    <ligand>
        <name>5-hydroxyisourate</name>
        <dbReference type="ChEBI" id="CHEBI:18072"/>
    </ligand>
</feature>
<evidence type="ECO:0000256" key="15">
    <source>
        <dbReference type="SAM" id="MobiDB-lite"/>
    </source>
</evidence>
<feature type="region of interest" description="Disordered" evidence="15">
    <location>
        <begin position="303"/>
        <end position="322"/>
    </location>
</feature>
<evidence type="ECO:0000313" key="16">
    <source>
        <dbReference type="EMBL" id="KYO36786.1"/>
    </source>
</evidence>
<feature type="binding site" evidence="13">
    <location>
        <position position="259"/>
    </location>
    <ligand>
        <name>urate</name>
        <dbReference type="ChEBI" id="CHEBI:17775"/>
    </ligand>
</feature>
<evidence type="ECO:0000256" key="11">
    <source>
        <dbReference type="ARBA" id="ARBA00048818"/>
    </source>
</evidence>
<dbReference type="InterPro" id="IPR002042">
    <property type="entry name" value="Uricase"/>
</dbReference>
<dbReference type="NCBIfam" id="TIGR03383">
    <property type="entry name" value="urate_oxi"/>
    <property type="match status" value="1"/>
</dbReference>
<evidence type="ECO:0000256" key="3">
    <source>
        <dbReference type="ARBA" id="ARBA00004831"/>
    </source>
</evidence>
<dbReference type="EMBL" id="AKHW03002907">
    <property type="protein sequence ID" value="KYO36786.1"/>
    <property type="molecule type" value="Genomic_DNA"/>
</dbReference>
<keyword evidence="17" id="KW-1185">Reference proteome</keyword>
<evidence type="ECO:0000256" key="14">
    <source>
        <dbReference type="RuleBase" id="RU004455"/>
    </source>
</evidence>
<feature type="binding site" evidence="13">
    <location>
        <position position="167"/>
    </location>
    <ligand>
        <name>urate</name>
        <dbReference type="ChEBI" id="CHEBI:17775"/>
    </ligand>
</feature>
<evidence type="ECO:0000256" key="12">
    <source>
        <dbReference type="PIRNR" id="PIRNR000241"/>
    </source>
</evidence>
<dbReference type="Pfam" id="PF01014">
    <property type="entry name" value="Uricase"/>
    <property type="match status" value="2"/>
</dbReference>
<evidence type="ECO:0000256" key="1">
    <source>
        <dbReference type="ARBA" id="ARBA00003860"/>
    </source>
</evidence>
<evidence type="ECO:0000256" key="4">
    <source>
        <dbReference type="ARBA" id="ARBA00009760"/>
    </source>
</evidence>
<dbReference type="Gene3D" id="3.10.270.10">
    <property type="entry name" value="Urate Oxidase"/>
    <property type="match status" value="1"/>
</dbReference>
<dbReference type="GO" id="GO:0005777">
    <property type="term" value="C:peroxisome"/>
    <property type="evidence" value="ECO:0007669"/>
    <property type="project" value="UniProtKB-SubCell"/>
</dbReference>
<feature type="binding site" evidence="13">
    <location>
        <position position="233"/>
    </location>
    <ligand>
        <name>urate</name>
        <dbReference type="ChEBI" id="CHEBI:17775"/>
    </ligand>
</feature>
<sequence>MGGRMLKQIEVEVLNSEYGKNLVKFLYVRREGKKHSIKEVEVCAHIRLNDVKEYFHGNNKDVVPTDTIKNVIYAIAKQKGVQVIEEFALDICNHFISSLCHVLYAKVFIQESPWHRLHQNCVPHAHSFILAPEGIRFCEVELCRNGPPVIYSGIKDLKLMKTTQSGFEDFHRDKYTTLPERKDRVLCGELFVKWAYVECTNVDFDCIWNTVRECVLEAFSGPPDCGAYSPSYQKTVNDIQMLILEKVPQVDIVETTLNNIFYDMVDMKKLGLPNNKEVLTPVEAPFGTCTCVIRRSKCLEAQGQDEGHEKQSAGRTHRQGMS</sequence>
<accession>A0A151NJ15</accession>
<keyword evidence="7 12" id="KW-0659">Purine metabolism</keyword>
<dbReference type="GO" id="GO:0019628">
    <property type="term" value="P:urate catabolic process"/>
    <property type="evidence" value="ECO:0007669"/>
    <property type="project" value="UniProtKB-UniPathway"/>
</dbReference>
<comment type="caution">
    <text evidence="16">The sequence shown here is derived from an EMBL/GenBank/DDBJ whole genome shotgun (WGS) entry which is preliminary data.</text>
</comment>
<proteinExistence type="inferred from homology"/>
<feature type="binding site" evidence="13">
    <location>
        <position position="233"/>
    </location>
    <ligand>
        <name>5-hydroxyisourate</name>
        <dbReference type="ChEBI" id="CHEBI:18072"/>
    </ligand>
</feature>
<dbReference type="SUPFAM" id="SSF55620">
    <property type="entry name" value="Tetrahydrobiopterin biosynthesis enzymes-like"/>
    <property type="match status" value="2"/>
</dbReference>
<dbReference type="eggNOG" id="KOG1599">
    <property type="taxonomic scope" value="Eukaryota"/>
</dbReference>
<comment type="subcellular location">
    <subcellularLocation>
        <location evidence="2 12">Peroxisome</location>
    </subcellularLocation>
</comment>
<evidence type="ECO:0000256" key="2">
    <source>
        <dbReference type="ARBA" id="ARBA00004275"/>
    </source>
</evidence>
<protein>
    <recommendedName>
        <fullName evidence="6 12">Uricase</fullName>
        <ecNumber evidence="5 12">1.7.3.3</ecNumber>
    </recommendedName>
    <alternativeName>
        <fullName evidence="10 12">Urate oxidase</fullName>
    </alternativeName>
</protein>
<feature type="binding site" evidence="13">
    <location>
        <position position="66"/>
    </location>
    <ligand>
        <name>urate</name>
        <dbReference type="ChEBI" id="CHEBI:17775"/>
    </ligand>
</feature>
<evidence type="ECO:0000256" key="10">
    <source>
        <dbReference type="ARBA" id="ARBA00031317"/>
    </source>
</evidence>
<dbReference type="GO" id="GO:0006145">
    <property type="term" value="P:purine nucleobase catabolic process"/>
    <property type="evidence" value="ECO:0007669"/>
    <property type="project" value="TreeGrafter"/>
</dbReference>
<dbReference type="PRINTS" id="PR00093">
    <property type="entry name" value="URICASE"/>
</dbReference>
<dbReference type="STRING" id="8496.A0A151NJ15"/>
<evidence type="ECO:0000256" key="7">
    <source>
        <dbReference type="ARBA" id="ARBA00022631"/>
    </source>
</evidence>
<comment type="pathway">
    <text evidence="3 12">Purine metabolism; urate degradation; (S)-allantoin from urate: step 1/3.</text>
</comment>
<feature type="binding site" evidence="13">
    <location>
        <position position="259"/>
    </location>
    <ligand>
        <name>5-hydroxyisourate</name>
        <dbReference type="ChEBI" id="CHEBI:18072"/>
    </ligand>
</feature>
<comment type="similarity">
    <text evidence="4 12 14">Belongs to the uricase family.</text>
</comment>
<reference evidence="16 17" key="1">
    <citation type="journal article" date="2012" name="Genome Biol.">
        <title>Sequencing three crocodilian genomes to illuminate the evolution of archosaurs and amniotes.</title>
        <authorList>
            <person name="St John J.A."/>
            <person name="Braun E.L."/>
            <person name="Isberg S.R."/>
            <person name="Miles L.G."/>
            <person name="Chong A.Y."/>
            <person name="Gongora J."/>
            <person name="Dalzell P."/>
            <person name="Moran C."/>
            <person name="Bed'hom B."/>
            <person name="Abzhanov A."/>
            <person name="Burgess S.C."/>
            <person name="Cooksey A.M."/>
            <person name="Castoe T.A."/>
            <person name="Crawford N.G."/>
            <person name="Densmore L.D."/>
            <person name="Drew J.C."/>
            <person name="Edwards S.V."/>
            <person name="Faircloth B.C."/>
            <person name="Fujita M.K."/>
            <person name="Greenwold M.J."/>
            <person name="Hoffmann F.G."/>
            <person name="Howard J.M."/>
            <person name="Iguchi T."/>
            <person name="Janes D.E."/>
            <person name="Khan S.Y."/>
            <person name="Kohno S."/>
            <person name="de Koning A.J."/>
            <person name="Lance S.L."/>
            <person name="McCarthy F.M."/>
            <person name="McCormack J.E."/>
            <person name="Merchant M.E."/>
            <person name="Peterson D.G."/>
            <person name="Pollock D.D."/>
            <person name="Pourmand N."/>
            <person name="Raney B.J."/>
            <person name="Roessler K.A."/>
            <person name="Sanford J.R."/>
            <person name="Sawyer R.H."/>
            <person name="Schmidt C.J."/>
            <person name="Triplett E.W."/>
            <person name="Tuberville T.D."/>
            <person name="Venegas-Anaya M."/>
            <person name="Howard J.T."/>
            <person name="Jarvis E.D."/>
            <person name="Guillette L.J.Jr."/>
            <person name="Glenn T.C."/>
            <person name="Green R.E."/>
            <person name="Ray D.A."/>
        </authorList>
    </citation>
    <scope>NUCLEOTIDE SEQUENCE [LARGE SCALE GENOMIC DNA]</scope>
    <source>
        <strain evidence="16">KSC_2009_1</strain>
    </source>
</reference>
<keyword evidence="8 12" id="KW-0560">Oxidoreductase</keyword>
<dbReference type="PANTHER" id="PTHR42874">
    <property type="entry name" value="URICASE"/>
    <property type="match status" value="1"/>
</dbReference>
<evidence type="ECO:0000256" key="6">
    <source>
        <dbReference type="ARBA" id="ARBA00017098"/>
    </source>
</evidence>
<evidence type="ECO:0000256" key="5">
    <source>
        <dbReference type="ARBA" id="ARBA00012598"/>
    </source>
</evidence>